<dbReference type="STRING" id="1465490.SAMN05444277_101587"/>
<proteinExistence type="predicted"/>
<evidence type="ECO:0008006" key="4">
    <source>
        <dbReference type="Google" id="ProtNLM"/>
    </source>
</evidence>
<name>A0A1I5S530_9BACT</name>
<gene>
    <name evidence="2" type="ORF">SAMN05444277_101587</name>
</gene>
<dbReference type="EMBL" id="FOXQ01000001">
    <property type="protein sequence ID" value="SFP65830.1"/>
    <property type="molecule type" value="Genomic_DNA"/>
</dbReference>
<keyword evidence="3" id="KW-1185">Reference proteome</keyword>
<organism evidence="2 3">
    <name type="scientific">Parafilimonas terrae</name>
    <dbReference type="NCBI Taxonomy" id="1465490"/>
    <lineage>
        <taxon>Bacteria</taxon>
        <taxon>Pseudomonadati</taxon>
        <taxon>Bacteroidota</taxon>
        <taxon>Chitinophagia</taxon>
        <taxon>Chitinophagales</taxon>
        <taxon>Chitinophagaceae</taxon>
        <taxon>Parafilimonas</taxon>
    </lineage>
</organism>
<keyword evidence="1" id="KW-0732">Signal</keyword>
<feature type="chain" id="PRO_5011499302" description="DUF4410 domain-containing protein" evidence="1">
    <location>
        <begin position="22"/>
        <end position="215"/>
    </location>
</feature>
<dbReference type="Proteomes" id="UP000199031">
    <property type="component" value="Unassembled WGS sequence"/>
</dbReference>
<dbReference type="AlphaFoldDB" id="A0A1I5S530"/>
<evidence type="ECO:0000313" key="3">
    <source>
        <dbReference type="Proteomes" id="UP000199031"/>
    </source>
</evidence>
<protein>
    <recommendedName>
        <fullName evidence="4">DUF4410 domain-containing protein</fullName>
    </recommendedName>
</protein>
<evidence type="ECO:0000313" key="2">
    <source>
        <dbReference type="EMBL" id="SFP65830.1"/>
    </source>
</evidence>
<dbReference type="RefSeq" id="WP_090654297.1">
    <property type="nucleotide sequence ID" value="NZ_FOXQ01000001.1"/>
</dbReference>
<feature type="signal peptide" evidence="1">
    <location>
        <begin position="1"/>
        <end position="21"/>
    </location>
</feature>
<accession>A0A1I5S530</accession>
<reference evidence="2 3" key="1">
    <citation type="submission" date="2016-10" db="EMBL/GenBank/DDBJ databases">
        <authorList>
            <person name="de Groot N.N."/>
        </authorList>
    </citation>
    <scope>NUCLEOTIDE SEQUENCE [LARGE SCALE GENOMIC DNA]</scope>
    <source>
        <strain evidence="2 3">DSM 28286</strain>
    </source>
</reference>
<evidence type="ECO:0000256" key="1">
    <source>
        <dbReference type="SAM" id="SignalP"/>
    </source>
</evidence>
<dbReference type="OrthoDB" id="1003359at2"/>
<sequence length="215" mass="24213">MKHKINALIIALLLCLNGVFAQTLKDVFTNSETPVFYLGIDFTQTKLIDDATANEIDIRDRQYDAINDVIVAEPKKYDLAGAFHKSEVDHDLGYVAKKNEKANAEAIKSTNTADFHRFKEDDVAKIVSSYDFSDKSGIGLLFVTEALSKSKKAAAVWVTLLDMKTKKVLMTERMEGSVGRFGGFGFRNYWASPFKDIIDAIEKKKYSEWKSKYGN</sequence>